<organism evidence="1 2">
    <name type="scientific">Insulibacter thermoxylanivorax</name>
    <dbReference type="NCBI Taxonomy" id="2749268"/>
    <lineage>
        <taxon>Bacteria</taxon>
        <taxon>Bacillati</taxon>
        <taxon>Bacillota</taxon>
        <taxon>Bacilli</taxon>
        <taxon>Bacillales</taxon>
        <taxon>Paenibacillaceae</taxon>
        <taxon>Insulibacter</taxon>
    </lineage>
</organism>
<reference evidence="1" key="1">
    <citation type="submission" date="2020-08" db="EMBL/GenBank/DDBJ databases">
        <authorList>
            <person name="Uke A."/>
            <person name="Chhe C."/>
            <person name="Baramee S."/>
            <person name="Kosugi A."/>
        </authorList>
    </citation>
    <scope>NUCLEOTIDE SEQUENCE</scope>
    <source>
        <strain evidence="1">DA-C8</strain>
    </source>
</reference>
<evidence type="ECO:0000313" key="1">
    <source>
        <dbReference type="EMBL" id="GFR38577.1"/>
    </source>
</evidence>
<dbReference type="Proteomes" id="UP000654993">
    <property type="component" value="Unassembled WGS sequence"/>
</dbReference>
<sequence length="62" mass="7108">MNDHGVYFLSAKNYDLSYNKSTPISNMSFVCSQNGFAYLYSSLVSIVRWKNTEEYAKLGIIQ</sequence>
<gene>
    <name evidence="1" type="ORF">PRECH8_18730</name>
</gene>
<keyword evidence="2" id="KW-1185">Reference proteome</keyword>
<dbReference type="AlphaFoldDB" id="A0A916QHP4"/>
<protein>
    <submittedName>
        <fullName evidence="1">Uncharacterized protein</fullName>
    </submittedName>
</protein>
<comment type="caution">
    <text evidence="1">The sequence shown here is derived from an EMBL/GenBank/DDBJ whole genome shotgun (WGS) entry which is preliminary data.</text>
</comment>
<name>A0A916QHP4_9BACL</name>
<accession>A0A916QHP4</accession>
<dbReference type="EMBL" id="BMAQ01000021">
    <property type="protein sequence ID" value="GFR38577.1"/>
    <property type="molecule type" value="Genomic_DNA"/>
</dbReference>
<reference evidence="1" key="2">
    <citation type="journal article" date="2021" name="Data Brief">
        <title>Draft genome sequence data of the facultative, thermophilic, xylanolytic bacterium Paenibacillus sp. strain DA-C8.</title>
        <authorList>
            <person name="Chhe C."/>
            <person name="Uke A."/>
            <person name="Baramee S."/>
            <person name="Ungkulpasvich U."/>
            <person name="Tachaapaikoon C."/>
            <person name="Pason P."/>
            <person name="Waeonukul R."/>
            <person name="Ratanakhanokchai K."/>
            <person name="Kosugi A."/>
        </authorList>
    </citation>
    <scope>NUCLEOTIDE SEQUENCE</scope>
    <source>
        <strain evidence="1">DA-C8</strain>
    </source>
</reference>
<evidence type="ECO:0000313" key="2">
    <source>
        <dbReference type="Proteomes" id="UP000654993"/>
    </source>
</evidence>
<proteinExistence type="predicted"/>